<evidence type="ECO:0000256" key="1">
    <source>
        <dbReference type="SAM" id="MobiDB-lite"/>
    </source>
</evidence>
<name>A0A1H4D833_9FLAO</name>
<organism evidence="2 3">
    <name type="scientific">Flavobacterium gillisiae</name>
    <dbReference type="NCBI Taxonomy" id="150146"/>
    <lineage>
        <taxon>Bacteria</taxon>
        <taxon>Pseudomonadati</taxon>
        <taxon>Bacteroidota</taxon>
        <taxon>Flavobacteriia</taxon>
        <taxon>Flavobacteriales</taxon>
        <taxon>Flavobacteriaceae</taxon>
        <taxon>Flavobacterium</taxon>
    </lineage>
</organism>
<evidence type="ECO:0000313" key="2">
    <source>
        <dbReference type="EMBL" id="SEA68422.1"/>
    </source>
</evidence>
<reference evidence="3" key="1">
    <citation type="submission" date="2016-10" db="EMBL/GenBank/DDBJ databases">
        <authorList>
            <person name="Varghese N."/>
            <person name="Submissions S."/>
        </authorList>
    </citation>
    <scope>NUCLEOTIDE SEQUENCE [LARGE SCALE GENOMIC DNA]</scope>
    <source>
        <strain evidence="3">DSM 22376</strain>
    </source>
</reference>
<dbReference type="CDD" id="cd09117">
    <property type="entry name" value="PLDc_Bfil_DEXD_like"/>
    <property type="match status" value="1"/>
</dbReference>
<gene>
    <name evidence="2" type="ORF">SAMN05443667_10784</name>
</gene>
<dbReference type="EMBL" id="FNRD01000007">
    <property type="protein sequence ID" value="SEA68422.1"/>
    <property type="molecule type" value="Genomic_DNA"/>
</dbReference>
<dbReference type="OrthoDB" id="5894983at2"/>
<keyword evidence="3" id="KW-1185">Reference proteome</keyword>
<sequence>MKLLSNNEIVNHKTEISNAIELAEEITICTAFLKYSGLKSLLELINQKKTKTIFFVGTNFYQTEPSALKQLFNDGHTIYLNREKSPTFHPKIFLFRTQNEVKVFIGSANLTSGGLETNIETSIESNTTIDSILYNDILEQLSYFRTKSKRIERLETILDYEKRYKVYKEKHQIADKAFEKEEQKIAEAERKREEERLLKIEQEKEKRKNPASDSDTSRDRFAISDDYKKSWPLFFEEFKQFKIENNGNTIIPTSHKLHNWYKRQREFYGHIDENGIRAILPEHLELLNKENFFWGNPNEIIWMEKWENKLARLDTYCKSINQEFAWIKVDKKNKQNPLNDLAQWCMDQRLRLAQLENEKNYKTKKRKITEYEIKRLKEIKFLTESENEGGVVNQDGFIQHLIDLENLKNKCLKAGIRRWIPSQTDPDPIVAELGGWLADNLTFIRNHTKKGTKPELVKSRSKDLKDLGIDTIIGKEKNNFEFDVLDWLEMKKLYPIENPKGEARKPFVNVLNWESGQRNKYGSAQPWKQKRLVELKIVKLQSM</sequence>
<protein>
    <submittedName>
        <fullName evidence="2">HKD family nuclease</fullName>
    </submittedName>
</protein>
<dbReference type="AlphaFoldDB" id="A0A1H4D833"/>
<evidence type="ECO:0000313" key="3">
    <source>
        <dbReference type="Proteomes" id="UP000198951"/>
    </source>
</evidence>
<dbReference type="RefSeq" id="WP_091089559.1">
    <property type="nucleotide sequence ID" value="NZ_FNRD01000007.1"/>
</dbReference>
<proteinExistence type="predicted"/>
<dbReference type="SUPFAM" id="SSF56024">
    <property type="entry name" value="Phospholipase D/nuclease"/>
    <property type="match status" value="1"/>
</dbReference>
<accession>A0A1H4D833</accession>
<dbReference type="STRING" id="150146.SAMN05443667_10784"/>
<dbReference type="Proteomes" id="UP000198951">
    <property type="component" value="Unassembled WGS sequence"/>
</dbReference>
<feature type="region of interest" description="Disordered" evidence="1">
    <location>
        <begin position="200"/>
        <end position="219"/>
    </location>
</feature>
<dbReference type="Gene3D" id="3.30.870.10">
    <property type="entry name" value="Endonuclease Chain A"/>
    <property type="match status" value="1"/>
</dbReference>